<name>A0A329TPQ7_9FIRM</name>
<comment type="caution">
    <text evidence="5">The sequence shown here is derived from an EMBL/GenBank/DDBJ whole genome shotgun (WGS) entry which is preliminary data.</text>
</comment>
<evidence type="ECO:0000259" key="4">
    <source>
        <dbReference type="Pfam" id="PF19808"/>
    </source>
</evidence>
<feature type="compositionally biased region" description="Acidic residues" evidence="2">
    <location>
        <begin position="101"/>
        <end position="112"/>
    </location>
</feature>
<dbReference type="OrthoDB" id="7365718at2"/>
<dbReference type="InterPro" id="IPR046258">
    <property type="entry name" value="DUF6291"/>
</dbReference>
<feature type="region of interest" description="Disordered" evidence="2">
    <location>
        <begin position="68"/>
        <end position="125"/>
    </location>
</feature>
<evidence type="ECO:0000256" key="1">
    <source>
        <dbReference type="ARBA" id="ARBA00093462"/>
    </source>
</evidence>
<evidence type="ECO:0000313" key="5">
    <source>
        <dbReference type="EMBL" id="RAW51817.1"/>
    </source>
</evidence>
<reference evidence="5 6" key="1">
    <citation type="submission" date="2018-02" db="EMBL/GenBank/DDBJ databases">
        <title>Complete genome sequencing of Faecalibacterium prausnitzii strains isolated from the human gut.</title>
        <authorList>
            <person name="Fitzgerald B.C."/>
            <person name="Shkoporov A.N."/>
            <person name="Ross P.R."/>
            <person name="Hill C."/>
        </authorList>
    </citation>
    <scope>NUCLEOTIDE SEQUENCE [LARGE SCALE GENOMIC DNA]</scope>
    <source>
        <strain evidence="5 6">APC942/32-1</strain>
    </source>
</reference>
<protein>
    <submittedName>
        <fullName evidence="5">Uncharacterized protein</fullName>
    </submittedName>
</protein>
<organism evidence="5 6">
    <name type="scientific">Faecalibacterium prausnitzii</name>
    <dbReference type="NCBI Taxonomy" id="853"/>
    <lineage>
        <taxon>Bacteria</taxon>
        <taxon>Bacillati</taxon>
        <taxon>Bacillota</taxon>
        <taxon>Clostridia</taxon>
        <taxon>Eubacteriales</taxon>
        <taxon>Oscillospiraceae</taxon>
        <taxon>Faecalibacterium</taxon>
    </lineage>
</organism>
<dbReference type="InterPro" id="IPR006343">
    <property type="entry name" value="DnaB/C_C"/>
</dbReference>
<sequence length="241" mass="27687">MANDYIKLWVKDYRALLEPFSEAERGRILWAMMDYKESGSEPSFLGNERFVWAAIKAKIDASNEAYERQAAANRANGARGGRPRKNKENQENPKNRMGFETPEELDDSDEQQETSTGPPDGKPESYWVWAGCDKMLTPYMASEFRELREAGVEDALVVAALKEAMRHQAKYPWVYAKRLLDQAAAQKITTLEAWEKVHITYKENRVDRETPSGNSFLGLDNSLDRLKRRPLRKRAEEVPPD</sequence>
<dbReference type="RefSeq" id="WP_158401686.1">
    <property type="nucleotide sequence ID" value="NZ_PRLB01000016.1"/>
</dbReference>
<evidence type="ECO:0000313" key="6">
    <source>
        <dbReference type="Proteomes" id="UP000251144"/>
    </source>
</evidence>
<dbReference type="Pfam" id="PF19808">
    <property type="entry name" value="DUF6291"/>
    <property type="match status" value="1"/>
</dbReference>
<accession>A0A329TPQ7</accession>
<dbReference type="Proteomes" id="UP000251144">
    <property type="component" value="Unassembled WGS sequence"/>
</dbReference>
<comment type="similarity">
    <text evidence="1">Belongs to the DnaB/DnaD family.</text>
</comment>
<dbReference type="AlphaFoldDB" id="A0A329TPQ7"/>
<feature type="domain" description="DnaB/C C-terminal" evidence="3">
    <location>
        <begin position="134"/>
        <end position="196"/>
    </location>
</feature>
<dbReference type="Pfam" id="PF07261">
    <property type="entry name" value="DnaB_2"/>
    <property type="match status" value="1"/>
</dbReference>
<evidence type="ECO:0000259" key="3">
    <source>
        <dbReference type="Pfam" id="PF07261"/>
    </source>
</evidence>
<dbReference type="EMBL" id="PRLB01000016">
    <property type="protein sequence ID" value="RAW51817.1"/>
    <property type="molecule type" value="Genomic_DNA"/>
</dbReference>
<proteinExistence type="inferred from homology"/>
<feature type="domain" description="DUF6291" evidence="4">
    <location>
        <begin position="11"/>
        <end position="84"/>
    </location>
</feature>
<evidence type="ECO:0000256" key="2">
    <source>
        <dbReference type="SAM" id="MobiDB-lite"/>
    </source>
</evidence>
<gene>
    <name evidence="5" type="ORF">C4N26_13150</name>
</gene>